<sequence>MYDAPMTQERRERFWRQYGWSPDLPEDRRTAIEQRWSDPDIQEAEALGF</sequence>
<name>A0ABT6MJF9_9NOCA</name>
<dbReference type="RefSeq" id="WP_280763194.1">
    <property type="nucleotide sequence ID" value="NZ_JARXVC010000017.1"/>
</dbReference>
<organism evidence="1 2">
    <name type="scientific">Prescottella agglutinans</name>
    <dbReference type="NCBI Taxonomy" id="1644129"/>
    <lineage>
        <taxon>Bacteria</taxon>
        <taxon>Bacillati</taxon>
        <taxon>Actinomycetota</taxon>
        <taxon>Actinomycetes</taxon>
        <taxon>Mycobacteriales</taxon>
        <taxon>Nocardiaceae</taxon>
        <taxon>Prescottella</taxon>
    </lineage>
</organism>
<accession>A0ABT6MJF9</accession>
<keyword evidence="2" id="KW-1185">Reference proteome</keyword>
<evidence type="ECO:0000313" key="2">
    <source>
        <dbReference type="Proteomes" id="UP001160334"/>
    </source>
</evidence>
<comment type="caution">
    <text evidence="1">The sequence shown here is derived from an EMBL/GenBank/DDBJ whole genome shotgun (WGS) entry which is preliminary data.</text>
</comment>
<reference evidence="1 2" key="1">
    <citation type="submission" date="2023-04" db="EMBL/GenBank/DDBJ databases">
        <title>Forest soil microbial communities from Buena Vista Peninsula, Colon Province, Panama.</title>
        <authorList>
            <person name="Bouskill N."/>
        </authorList>
    </citation>
    <scope>NUCLEOTIDE SEQUENCE [LARGE SCALE GENOMIC DNA]</scope>
    <source>
        <strain evidence="1 2">CFH S0262</strain>
    </source>
</reference>
<dbReference type="EMBL" id="JARXVC010000017">
    <property type="protein sequence ID" value="MDH6283941.1"/>
    <property type="molecule type" value="Genomic_DNA"/>
</dbReference>
<proteinExistence type="predicted"/>
<gene>
    <name evidence="1" type="ORF">M2280_005192</name>
</gene>
<protein>
    <submittedName>
        <fullName evidence="1">Uncharacterized protein</fullName>
    </submittedName>
</protein>
<dbReference type="Proteomes" id="UP001160334">
    <property type="component" value="Unassembled WGS sequence"/>
</dbReference>
<evidence type="ECO:0000313" key="1">
    <source>
        <dbReference type="EMBL" id="MDH6283941.1"/>
    </source>
</evidence>